<dbReference type="Pfam" id="PF07729">
    <property type="entry name" value="FCD"/>
    <property type="match status" value="1"/>
</dbReference>
<dbReference type="SMART" id="SM00345">
    <property type="entry name" value="HTH_GNTR"/>
    <property type="match status" value="1"/>
</dbReference>
<evidence type="ECO:0000259" key="4">
    <source>
        <dbReference type="PROSITE" id="PS50949"/>
    </source>
</evidence>
<dbReference type="InterPro" id="IPR008920">
    <property type="entry name" value="TF_FadR/GntR_C"/>
</dbReference>
<dbReference type="Gene3D" id="1.10.10.10">
    <property type="entry name" value="Winged helix-like DNA-binding domain superfamily/Winged helix DNA-binding domain"/>
    <property type="match status" value="1"/>
</dbReference>
<dbReference type="PANTHER" id="PTHR43537">
    <property type="entry name" value="TRANSCRIPTIONAL REGULATOR, GNTR FAMILY"/>
    <property type="match status" value="1"/>
</dbReference>
<sequence>MVDRALAHEGYVRVRDYLVNAIKENAFGPGERVPTERQLAEQLDVSRAVTRRALSELEADGLIVRQVGRGTFVRPSPDAVGNVPEFDGIISPAEHIEVRLRFEPELAWLIVTNATSGDFERMEDCLKRGEKAATREEFELWDAAFHLAMAYSSHNKLAMRIYDMIHSVRHQEAMWGTLRERGQTPDERLTFQREHQEIFAALKRRDAEQARETMIKHIRATRRRLLDY</sequence>
<comment type="caution">
    <text evidence="5">The sequence shown here is derived from an EMBL/GenBank/DDBJ whole genome shotgun (WGS) entry which is preliminary data.</text>
</comment>
<dbReference type="PANTHER" id="PTHR43537:SF5">
    <property type="entry name" value="UXU OPERON TRANSCRIPTIONAL REGULATOR"/>
    <property type="match status" value="1"/>
</dbReference>
<dbReference type="InterPro" id="IPR036388">
    <property type="entry name" value="WH-like_DNA-bd_sf"/>
</dbReference>
<dbReference type="GO" id="GO:0003700">
    <property type="term" value="F:DNA-binding transcription factor activity"/>
    <property type="evidence" value="ECO:0007669"/>
    <property type="project" value="InterPro"/>
</dbReference>
<accession>A0A916N8M5</accession>
<dbReference type="SUPFAM" id="SSF46785">
    <property type="entry name" value="Winged helix' DNA-binding domain"/>
    <property type="match status" value="1"/>
</dbReference>
<dbReference type="InterPro" id="IPR011711">
    <property type="entry name" value="GntR_C"/>
</dbReference>
<dbReference type="CDD" id="cd07377">
    <property type="entry name" value="WHTH_GntR"/>
    <property type="match status" value="1"/>
</dbReference>
<proteinExistence type="predicted"/>
<dbReference type="GO" id="GO:0003677">
    <property type="term" value="F:DNA binding"/>
    <property type="evidence" value="ECO:0007669"/>
    <property type="project" value="UniProtKB-KW"/>
</dbReference>
<dbReference type="Proteomes" id="UP000742786">
    <property type="component" value="Unassembled WGS sequence"/>
</dbReference>
<organism evidence="5 6">
    <name type="scientific">Georgfuchsia toluolica</name>
    <dbReference type="NCBI Taxonomy" id="424218"/>
    <lineage>
        <taxon>Bacteria</taxon>
        <taxon>Pseudomonadati</taxon>
        <taxon>Pseudomonadota</taxon>
        <taxon>Betaproteobacteria</taxon>
        <taxon>Nitrosomonadales</taxon>
        <taxon>Sterolibacteriaceae</taxon>
        <taxon>Georgfuchsia</taxon>
    </lineage>
</organism>
<keyword evidence="2" id="KW-0238">DNA-binding</keyword>
<evidence type="ECO:0000313" key="6">
    <source>
        <dbReference type="Proteomes" id="UP000742786"/>
    </source>
</evidence>
<keyword evidence="1" id="KW-0805">Transcription regulation</keyword>
<name>A0A916N8M5_9PROT</name>
<protein>
    <recommendedName>
        <fullName evidence="4">HTH gntR-type domain-containing protein</fullName>
    </recommendedName>
</protein>
<evidence type="ECO:0000256" key="3">
    <source>
        <dbReference type="ARBA" id="ARBA00023163"/>
    </source>
</evidence>
<dbReference type="InterPro" id="IPR036390">
    <property type="entry name" value="WH_DNA-bd_sf"/>
</dbReference>
<reference evidence="5" key="1">
    <citation type="submission" date="2021-04" db="EMBL/GenBank/DDBJ databases">
        <authorList>
            <person name="Hornung B."/>
        </authorList>
    </citation>
    <scope>NUCLEOTIDE SEQUENCE</scope>
    <source>
        <strain evidence="5">G5G6</strain>
    </source>
</reference>
<dbReference type="PROSITE" id="PS50949">
    <property type="entry name" value="HTH_GNTR"/>
    <property type="match status" value="1"/>
</dbReference>
<dbReference type="Pfam" id="PF00392">
    <property type="entry name" value="GntR"/>
    <property type="match status" value="1"/>
</dbReference>
<dbReference type="SUPFAM" id="SSF48008">
    <property type="entry name" value="GntR ligand-binding domain-like"/>
    <property type="match status" value="1"/>
</dbReference>
<gene>
    <name evidence="5" type="ORF">GTOL_10655</name>
</gene>
<evidence type="ECO:0000256" key="1">
    <source>
        <dbReference type="ARBA" id="ARBA00023015"/>
    </source>
</evidence>
<evidence type="ECO:0000256" key="2">
    <source>
        <dbReference type="ARBA" id="ARBA00023125"/>
    </source>
</evidence>
<keyword evidence="6" id="KW-1185">Reference proteome</keyword>
<keyword evidence="3" id="KW-0804">Transcription</keyword>
<evidence type="ECO:0000313" key="5">
    <source>
        <dbReference type="EMBL" id="CAG4882773.1"/>
    </source>
</evidence>
<dbReference type="RefSeq" id="WP_220634814.1">
    <property type="nucleotide sequence ID" value="NZ_CAJQUM010000001.1"/>
</dbReference>
<dbReference type="PRINTS" id="PR00035">
    <property type="entry name" value="HTHGNTR"/>
</dbReference>
<feature type="domain" description="HTH gntR-type" evidence="4">
    <location>
        <begin position="8"/>
        <end position="76"/>
    </location>
</feature>
<dbReference type="SMART" id="SM00895">
    <property type="entry name" value="FCD"/>
    <property type="match status" value="1"/>
</dbReference>
<dbReference type="AlphaFoldDB" id="A0A916N8M5"/>
<dbReference type="Gene3D" id="1.20.120.530">
    <property type="entry name" value="GntR ligand-binding domain-like"/>
    <property type="match status" value="1"/>
</dbReference>
<dbReference type="InterPro" id="IPR000524">
    <property type="entry name" value="Tscrpt_reg_HTH_GntR"/>
</dbReference>
<dbReference type="EMBL" id="CAJQUM010000001">
    <property type="protein sequence ID" value="CAG4882773.1"/>
    <property type="molecule type" value="Genomic_DNA"/>
</dbReference>